<dbReference type="InterPro" id="IPR052340">
    <property type="entry name" value="RNase_Y/CdgJ"/>
</dbReference>
<feature type="domain" description="HDOD" evidence="2">
    <location>
        <begin position="149"/>
        <end position="336"/>
    </location>
</feature>
<dbReference type="EMBL" id="UOFH01000019">
    <property type="protein sequence ID" value="VAW58574.1"/>
    <property type="molecule type" value="Genomic_DNA"/>
</dbReference>
<reference evidence="3" key="1">
    <citation type="submission" date="2018-06" db="EMBL/GenBank/DDBJ databases">
        <authorList>
            <person name="Zhirakovskaya E."/>
        </authorList>
    </citation>
    <scope>NUCLEOTIDE SEQUENCE</scope>
</reference>
<dbReference type="InterPro" id="IPR013976">
    <property type="entry name" value="HDOD"/>
</dbReference>
<dbReference type="PROSITE" id="PS50042">
    <property type="entry name" value="CNMP_BINDING_3"/>
    <property type="match status" value="1"/>
</dbReference>
<feature type="domain" description="Cyclic nucleotide-binding" evidence="1">
    <location>
        <begin position="48"/>
        <end position="129"/>
    </location>
</feature>
<dbReference type="PANTHER" id="PTHR33525">
    <property type="match status" value="1"/>
</dbReference>
<proteinExistence type="predicted"/>
<dbReference type="PANTHER" id="PTHR33525:SF3">
    <property type="entry name" value="RIBONUCLEASE Y"/>
    <property type="match status" value="1"/>
</dbReference>
<dbReference type="AlphaFoldDB" id="A0A3B0XQX9"/>
<name>A0A3B0XQX9_9ZZZZ</name>
<dbReference type="CDD" id="cd00077">
    <property type="entry name" value="HDc"/>
    <property type="match status" value="1"/>
</dbReference>
<evidence type="ECO:0000313" key="3">
    <source>
        <dbReference type="EMBL" id="VAW58574.1"/>
    </source>
</evidence>
<sequence>MNNELEINIHQLIPLKDLAQGDRLKLAKTGELVKKNMGEELYSNECKDNIFYLVSGKLDLCEQYQQTQLLVGQSIDALRPIFSEKESRETYIIFQSSCVLWKLDRALFNRLIEKEVIVDERTLSHQLSHVESNIYNEIVRAVESKKLELPSLPEIALRIKKAVEQTEIDVEQIGKIVELDPAISTRLIKVANSPLTRGINPIHSMRDVIVRLGLKMTRNMVLSFSMVQLFKTRHPFLKKQMKIFYAHSIEIASICHALGKHIKNMDADELLLAGLIHDIGVIPVITYIEKTGLELTDERETMQLIKSLRVVVGVLVVKSWDLPKEMLNGVTHAEHWYHDSGAELKVEDVIVIAQIYNKLKRKQLSSLPDINKVPAFKKIFPDRHDPAFAMQILDEAEDEIKEMKGLLGI</sequence>
<dbReference type="PROSITE" id="PS51833">
    <property type="entry name" value="HDOD"/>
    <property type="match status" value="1"/>
</dbReference>
<organism evidence="3">
    <name type="scientific">hydrothermal vent metagenome</name>
    <dbReference type="NCBI Taxonomy" id="652676"/>
    <lineage>
        <taxon>unclassified sequences</taxon>
        <taxon>metagenomes</taxon>
        <taxon>ecological metagenomes</taxon>
    </lineage>
</organism>
<dbReference type="InterPro" id="IPR000595">
    <property type="entry name" value="cNMP-bd_dom"/>
</dbReference>
<dbReference type="SUPFAM" id="SSF51206">
    <property type="entry name" value="cAMP-binding domain-like"/>
    <property type="match status" value="1"/>
</dbReference>
<dbReference type="SUPFAM" id="SSF109604">
    <property type="entry name" value="HD-domain/PDEase-like"/>
    <property type="match status" value="1"/>
</dbReference>
<evidence type="ECO:0008006" key="4">
    <source>
        <dbReference type="Google" id="ProtNLM"/>
    </source>
</evidence>
<dbReference type="Pfam" id="PF08668">
    <property type="entry name" value="HDOD"/>
    <property type="match status" value="1"/>
</dbReference>
<dbReference type="InterPro" id="IPR018490">
    <property type="entry name" value="cNMP-bd_dom_sf"/>
</dbReference>
<protein>
    <recommendedName>
        <fullName evidence="4">HDOD domain-containing protein</fullName>
    </recommendedName>
</protein>
<evidence type="ECO:0000259" key="2">
    <source>
        <dbReference type="PROSITE" id="PS51833"/>
    </source>
</evidence>
<dbReference type="Gene3D" id="1.10.3210.10">
    <property type="entry name" value="Hypothetical protein af1432"/>
    <property type="match status" value="1"/>
</dbReference>
<dbReference type="InterPro" id="IPR003607">
    <property type="entry name" value="HD/PDEase_dom"/>
</dbReference>
<accession>A0A3B0XQX9</accession>
<evidence type="ECO:0000259" key="1">
    <source>
        <dbReference type="PROSITE" id="PS50042"/>
    </source>
</evidence>
<gene>
    <name evidence="3" type="ORF">MNBD_GAMMA08-1893</name>
</gene>